<dbReference type="RefSeq" id="WP_035380552.1">
    <property type="nucleotide sequence ID" value="NZ_AZQP01000033.1"/>
</dbReference>
<feature type="transmembrane region" description="Helical" evidence="7">
    <location>
        <begin position="38"/>
        <end position="56"/>
    </location>
</feature>
<dbReference type="GO" id="GO:0005886">
    <property type="term" value="C:plasma membrane"/>
    <property type="evidence" value="ECO:0007669"/>
    <property type="project" value="UniProtKB-SubCell"/>
</dbReference>
<evidence type="ECO:0000313" key="9">
    <source>
        <dbReference type="EMBL" id="EYE87922.1"/>
    </source>
</evidence>
<dbReference type="Gene3D" id="1.10.3730.20">
    <property type="match status" value="1"/>
</dbReference>
<dbReference type="EMBL" id="AZQP01000033">
    <property type="protein sequence ID" value="EYE87922.1"/>
    <property type="molecule type" value="Genomic_DNA"/>
</dbReference>
<dbReference type="Pfam" id="PF00892">
    <property type="entry name" value="EamA"/>
    <property type="match status" value="2"/>
</dbReference>
<feature type="transmembrane region" description="Helical" evidence="7">
    <location>
        <begin position="184"/>
        <end position="205"/>
    </location>
</feature>
<comment type="subcellular location">
    <subcellularLocation>
        <location evidence="1">Cell membrane</location>
        <topology evidence="1">Multi-pass membrane protein</topology>
    </subcellularLocation>
</comment>
<gene>
    <name evidence="9" type="ORF">Q428_10510</name>
</gene>
<keyword evidence="4 7" id="KW-0812">Transmembrane</keyword>
<evidence type="ECO:0000256" key="6">
    <source>
        <dbReference type="ARBA" id="ARBA00023136"/>
    </source>
</evidence>
<organism evidence="9 10">
    <name type="scientific">Fervidicella metallireducens AeB</name>
    <dbReference type="NCBI Taxonomy" id="1403537"/>
    <lineage>
        <taxon>Bacteria</taxon>
        <taxon>Bacillati</taxon>
        <taxon>Bacillota</taxon>
        <taxon>Clostridia</taxon>
        <taxon>Eubacteriales</taxon>
        <taxon>Clostridiaceae</taxon>
        <taxon>Fervidicella</taxon>
    </lineage>
</organism>
<evidence type="ECO:0000256" key="7">
    <source>
        <dbReference type="SAM" id="Phobius"/>
    </source>
</evidence>
<evidence type="ECO:0000313" key="10">
    <source>
        <dbReference type="Proteomes" id="UP000019681"/>
    </source>
</evidence>
<proteinExistence type="inferred from homology"/>
<feature type="transmembrane region" description="Helical" evidence="7">
    <location>
        <begin position="77"/>
        <end position="97"/>
    </location>
</feature>
<keyword evidence="6 7" id="KW-0472">Membrane</keyword>
<dbReference type="InterPro" id="IPR037185">
    <property type="entry name" value="EmrE-like"/>
</dbReference>
<protein>
    <recommendedName>
        <fullName evidence="8">EamA domain-containing protein</fullName>
    </recommendedName>
</protein>
<dbReference type="Proteomes" id="UP000019681">
    <property type="component" value="Unassembled WGS sequence"/>
</dbReference>
<dbReference type="PANTHER" id="PTHR42920">
    <property type="entry name" value="OS03G0707200 PROTEIN-RELATED"/>
    <property type="match status" value="1"/>
</dbReference>
<name>A0A017RTD1_9CLOT</name>
<feature type="transmembrane region" description="Helical" evidence="7">
    <location>
        <begin position="271"/>
        <end position="289"/>
    </location>
</feature>
<dbReference type="AlphaFoldDB" id="A0A017RTD1"/>
<evidence type="ECO:0000256" key="4">
    <source>
        <dbReference type="ARBA" id="ARBA00022692"/>
    </source>
</evidence>
<evidence type="ECO:0000259" key="8">
    <source>
        <dbReference type="Pfam" id="PF00892"/>
    </source>
</evidence>
<keyword evidence="5 7" id="KW-1133">Transmembrane helix</keyword>
<comment type="similarity">
    <text evidence="2">Belongs to the EamA transporter family.</text>
</comment>
<dbReference type="InterPro" id="IPR000620">
    <property type="entry name" value="EamA_dom"/>
</dbReference>
<feature type="transmembrane region" description="Helical" evidence="7">
    <location>
        <begin position="249"/>
        <end position="265"/>
    </location>
</feature>
<evidence type="ECO:0000256" key="1">
    <source>
        <dbReference type="ARBA" id="ARBA00004651"/>
    </source>
</evidence>
<evidence type="ECO:0000256" key="3">
    <source>
        <dbReference type="ARBA" id="ARBA00022475"/>
    </source>
</evidence>
<comment type="caution">
    <text evidence="9">The sequence shown here is derived from an EMBL/GenBank/DDBJ whole genome shotgun (WGS) entry which is preliminary data.</text>
</comment>
<evidence type="ECO:0000256" key="5">
    <source>
        <dbReference type="ARBA" id="ARBA00022989"/>
    </source>
</evidence>
<reference evidence="9 10" key="1">
    <citation type="journal article" date="2014" name="Genome Announc.">
        <title>Draft Genome Sequence of Fervidicella metallireducens Strain AeBT, an Iron-Reducing Thermoanaerobe from the Great Artesian Basin.</title>
        <authorList>
            <person name="Patel B.K."/>
        </authorList>
    </citation>
    <scope>NUCLEOTIDE SEQUENCE [LARGE SCALE GENOMIC DNA]</scope>
    <source>
        <strain evidence="9 10">AeB</strain>
    </source>
</reference>
<dbReference type="SUPFAM" id="SSF103481">
    <property type="entry name" value="Multidrug resistance efflux transporter EmrE"/>
    <property type="match status" value="2"/>
</dbReference>
<feature type="transmembrane region" description="Helical" evidence="7">
    <location>
        <begin position="103"/>
        <end position="124"/>
    </location>
</feature>
<feature type="domain" description="EamA" evidence="8">
    <location>
        <begin position="158"/>
        <end position="289"/>
    </location>
</feature>
<sequence>MNKVKIFPIIQALLAALLFGASAPLAKMLLGHIEPVPLASFLYLGSGAGLLLYQMITNLIGKKGQSEAPLSKKDFPWLLGAVLFGGVIAPIILMSSLKITPASTAALLLNFEGVSTTLIALFFFKESVGKRVWIAVSCITIASILLSWDFSNQWGFSLGALGVVGACVCWGIDNNFTRNISAKNPFTIVIFKGFGAGAFSLFLALLSKQHIPDLKVVLLAMILGFFSYGLSIVLFVLAMRELGSARTSAFFATSPFIGAILAFLLNHDVPSSMFVIALPVMILGTFFLLKEDHNHIHSHEHIVHEHRHSHNDNHHIHTHLPGEVPPSGYHSHIHEHEEVLHEHPHTPDIHHRHAH</sequence>
<keyword evidence="3" id="KW-1003">Cell membrane</keyword>
<feature type="domain" description="EamA" evidence="8">
    <location>
        <begin position="8"/>
        <end position="147"/>
    </location>
</feature>
<dbReference type="OrthoDB" id="9794287at2"/>
<evidence type="ECO:0000256" key="2">
    <source>
        <dbReference type="ARBA" id="ARBA00007362"/>
    </source>
</evidence>
<dbReference type="PANTHER" id="PTHR42920:SF11">
    <property type="entry name" value="INNER MEMBRANE PROTEIN YTFF"/>
    <property type="match status" value="1"/>
</dbReference>
<keyword evidence="10" id="KW-1185">Reference proteome</keyword>
<feature type="transmembrane region" description="Helical" evidence="7">
    <location>
        <begin position="154"/>
        <end position="172"/>
    </location>
</feature>
<feature type="transmembrane region" description="Helical" evidence="7">
    <location>
        <begin position="131"/>
        <end position="148"/>
    </location>
</feature>
<feature type="transmembrane region" description="Helical" evidence="7">
    <location>
        <begin position="217"/>
        <end position="237"/>
    </location>
</feature>
<dbReference type="InterPro" id="IPR051258">
    <property type="entry name" value="Diverse_Substrate_Transporter"/>
</dbReference>
<accession>A0A017RTD1</accession>